<comment type="cofactor">
    <cofactor evidence="2 9">
        <name>Mg(2+)</name>
        <dbReference type="ChEBI" id="CHEBI:18420"/>
    </cofactor>
</comment>
<comment type="similarity">
    <text evidence="3">Belongs to the inositol monophosphatase superfamily.</text>
</comment>
<dbReference type="AlphaFoldDB" id="A0A2W2ARU6"/>
<dbReference type="FunFam" id="3.30.540.10:FF:000003">
    <property type="entry name" value="Inositol-1-monophosphatase"/>
    <property type="match status" value="1"/>
</dbReference>
<dbReference type="GO" id="GO:0008934">
    <property type="term" value="F:inositol monophosphate 1-phosphatase activity"/>
    <property type="evidence" value="ECO:0007669"/>
    <property type="project" value="TreeGrafter"/>
</dbReference>
<evidence type="ECO:0000256" key="5">
    <source>
        <dbReference type="ARBA" id="ARBA00019784"/>
    </source>
</evidence>
<dbReference type="GO" id="GO:0006020">
    <property type="term" value="P:inositol metabolic process"/>
    <property type="evidence" value="ECO:0007669"/>
    <property type="project" value="TreeGrafter"/>
</dbReference>
<dbReference type="EC" id="3.1.3.25" evidence="4"/>
<evidence type="ECO:0000256" key="6">
    <source>
        <dbReference type="ARBA" id="ARBA00022723"/>
    </source>
</evidence>
<reference evidence="11" key="1">
    <citation type="submission" date="2018-06" db="EMBL/GenBank/DDBJ databases">
        <title>Aestuariibacter litoralis strain KCTC 52945T.</title>
        <authorList>
            <person name="Li X."/>
            <person name="Salam N."/>
            <person name="Li J.-L."/>
            <person name="Chen Y.-M."/>
            <person name="Yang Z.-W."/>
            <person name="Zhang L.-Y."/>
            <person name="Han M.-X."/>
            <person name="Xiao M."/>
            <person name="Li W.-J."/>
        </authorList>
    </citation>
    <scope>NUCLEOTIDE SEQUENCE [LARGE SCALE GENOMIC DNA]</scope>
    <source>
        <strain evidence="11">KCTC 52945</strain>
    </source>
</reference>
<evidence type="ECO:0000313" key="11">
    <source>
        <dbReference type="Proteomes" id="UP000248795"/>
    </source>
</evidence>
<dbReference type="Gene3D" id="3.30.540.10">
    <property type="entry name" value="Fructose-1,6-Bisphosphatase, subunit A, domain 1"/>
    <property type="match status" value="1"/>
</dbReference>
<comment type="caution">
    <text evidence="10">The sequence shown here is derived from an EMBL/GenBank/DDBJ whole genome shotgun (WGS) entry which is preliminary data.</text>
</comment>
<evidence type="ECO:0000256" key="4">
    <source>
        <dbReference type="ARBA" id="ARBA00013106"/>
    </source>
</evidence>
<dbReference type="PANTHER" id="PTHR20854">
    <property type="entry name" value="INOSITOL MONOPHOSPHATASE"/>
    <property type="match status" value="1"/>
</dbReference>
<dbReference type="Proteomes" id="UP000248795">
    <property type="component" value="Unassembled WGS sequence"/>
</dbReference>
<keyword evidence="8 9" id="KW-0460">Magnesium</keyword>
<feature type="binding site" evidence="9">
    <location>
        <position position="101"/>
    </location>
    <ligand>
        <name>Mg(2+)</name>
        <dbReference type="ChEBI" id="CHEBI:18420"/>
        <label>1</label>
        <note>catalytic</note>
    </ligand>
</feature>
<protein>
    <recommendedName>
        <fullName evidence="5">Inositol-1-monophosphatase</fullName>
        <ecNumber evidence="4">3.1.3.25</ecNumber>
    </recommendedName>
</protein>
<dbReference type="InterPro" id="IPR000760">
    <property type="entry name" value="Inositol_monophosphatase-like"/>
</dbReference>
<sequence>MAMRAACAVRPGFGRTEMNERYDFGLALVQEAGKLALGYFNARDQLTIQNKGPQDLASEADVNTELLIRDRLAKAFPQDAFLGEETAPTEYTAGQGIWVVDPIDGTQPFILGMTSWCVSIGFMQDGVIQFGMVYAPARDELFAGGRDIGATLNGKPIRVSGARSVREGITYAGYSPKSGPHEFLPGFTRLLEKGGMFYRDGSGALGLCYVAAGRLVGFFEPLIRSWDALGALAVCEGAGAQRSDFLSHDGLFKGNSLIVAPPAVYGEIEGIVSGA</sequence>
<comment type="catalytic activity">
    <reaction evidence="1">
        <text>a myo-inositol phosphate + H2O = myo-inositol + phosphate</text>
        <dbReference type="Rhea" id="RHEA:24056"/>
        <dbReference type="ChEBI" id="CHEBI:15377"/>
        <dbReference type="ChEBI" id="CHEBI:17268"/>
        <dbReference type="ChEBI" id="CHEBI:43474"/>
        <dbReference type="ChEBI" id="CHEBI:84139"/>
        <dbReference type="EC" id="3.1.3.25"/>
    </reaction>
</comment>
<evidence type="ECO:0000256" key="2">
    <source>
        <dbReference type="ARBA" id="ARBA00001946"/>
    </source>
</evidence>
<accession>A0A2W2ARU6</accession>
<keyword evidence="11" id="KW-1185">Reference proteome</keyword>
<keyword evidence="7" id="KW-0378">Hydrolase</keyword>
<evidence type="ECO:0000256" key="8">
    <source>
        <dbReference type="ARBA" id="ARBA00022842"/>
    </source>
</evidence>
<evidence type="ECO:0000313" key="10">
    <source>
        <dbReference type="EMBL" id="PZF76352.1"/>
    </source>
</evidence>
<dbReference type="PRINTS" id="PR00377">
    <property type="entry name" value="IMPHPHTASES"/>
</dbReference>
<name>A0A2W2ARU6_9HYPH</name>
<feature type="binding site" evidence="9">
    <location>
        <position position="227"/>
    </location>
    <ligand>
        <name>Mg(2+)</name>
        <dbReference type="ChEBI" id="CHEBI:18420"/>
        <label>1</label>
        <note>catalytic</note>
    </ligand>
</feature>
<feature type="binding site" evidence="9">
    <location>
        <position position="103"/>
    </location>
    <ligand>
        <name>Mg(2+)</name>
        <dbReference type="ChEBI" id="CHEBI:18420"/>
        <label>1</label>
        <note>catalytic</note>
    </ligand>
</feature>
<dbReference type="GO" id="GO:0046872">
    <property type="term" value="F:metal ion binding"/>
    <property type="evidence" value="ECO:0007669"/>
    <property type="project" value="UniProtKB-KW"/>
</dbReference>
<dbReference type="PANTHER" id="PTHR20854:SF4">
    <property type="entry name" value="INOSITOL-1-MONOPHOSPHATASE-RELATED"/>
    <property type="match status" value="1"/>
</dbReference>
<feature type="binding site" evidence="9">
    <location>
        <position position="104"/>
    </location>
    <ligand>
        <name>Mg(2+)</name>
        <dbReference type="ChEBI" id="CHEBI:18420"/>
        <label>1</label>
        <note>catalytic</note>
    </ligand>
</feature>
<proteinExistence type="inferred from homology"/>
<feature type="binding site" evidence="9">
    <location>
        <position position="84"/>
    </location>
    <ligand>
        <name>Mg(2+)</name>
        <dbReference type="ChEBI" id="CHEBI:18420"/>
        <label>1</label>
        <note>catalytic</note>
    </ligand>
</feature>
<evidence type="ECO:0000256" key="7">
    <source>
        <dbReference type="ARBA" id="ARBA00022801"/>
    </source>
</evidence>
<dbReference type="EMBL" id="QKVK01000006">
    <property type="protein sequence ID" value="PZF76352.1"/>
    <property type="molecule type" value="Genomic_DNA"/>
</dbReference>
<dbReference type="Pfam" id="PF00459">
    <property type="entry name" value="Inositol_P"/>
    <property type="match status" value="1"/>
</dbReference>
<dbReference type="GO" id="GO:0007165">
    <property type="term" value="P:signal transduction"/>
    <property type="evidence" value="ECO:0007669"/>
    <property type="project" value="TreeGrafter"/>
</dbReference>
<dbReference type="SUPFAM" id="SSF56655">
    <property type="entry name" value="Carbohydrate phosphatase"/>
    <property type="match status" value="1"/>
</dbReference>
<organism evidence="10 11">
    <name type="scientific">Aestuariivirga litoralis</name>
    <dbReference type="NCBI Taxonomy" id="2650924"/>
    <lineage>
        <taxon>Bacteria</taxon>
        <taxon>Pseudomonadati</taxon>
        <taxon>Pseudomonadota</taxon>
        <taxon>Alphaproteobacteria</taxon>
        <taxon>Hyphomicrobiales</taxon>
        <taxon>Aestuariivirgaceae</taxon>
        <taxon>Aestuariivirga</taxon>
    </lineage>
</organism>
<evidence type="ECO:0000256" key="9">
    <source>
        <dbReference type="PIRSR" id="PIRSR600760-2"/>
    </source>
</evidence>
<dbReference type="Gene3D" id="3.40.190.80">
    <property type="match status" value="1"/>
</dbReference>
<evidence type="ECO:0000256" key="3">
    <source>
        <dbReference type="ARBA" id="ARBA00009759"/>
    </source>
</evidence>
<gene>
    <name evidence="10" type="ORF">DK847_14320</name>
</gene>
<keyword evidence="6 9" id="KW-0479">Metal-binding</keyword>
<evidence type="ECO:0000256" key="1">
    <source>
        <dbReference type="ARBA" id="ARBA00001033"/>
    </source>
</evidence>